<keyword evidence="3" id="KW-1185">Reference proteome</keyword>
<accession>A0A9N9U4I8</accession>
<gene>
    <name evidence="2" type="ORF">CBYS24578_00000838</name>
</gene>
<keyword evidence="1" id="KW-0472">Membrane</keyword>
<proteinExistence type="predicted"/>
<dbReference type="OrthoDB" id="5245608at2759"/>
<feature type="transmembrane region" description="Helical" evidence="1">
    <location>
        <begin position="12"/>
        <end position="30"/>
    </location>
</feature>
<dbReference type="Proteomes" id="UP000754883">
    <property type="component" value="Unassembled WGS sequence"/>
</dbReference>
<organism evidence="2 3">
    <name type="scientific">Clonostachys byssicola</name>
    <dbReference type="NCBI Taxonomy" id="160290"/>
    <lineage>
        <taxon>Eukaryota</taxon>
        <taxon>Fungi</taxon>
        <taxon>Dikarya</taxon>
        <taxon>Ascomycota</taxon>
        <taxon>Pezizomycotina</taxon>
        <taxon>Sordariomycetes</taxon>
        <taxon>Hypocreomycetidae</taxon>
        <taxon>Hypocreales</taxon>
        <taxon>Bionectriaceae</taxon>
        <taxon>Clonostachys</taxon>
    </lineage>
</organism>
<keyword evidence="1" id="KW-0812">Transmembrane</keyword>
<keyword evidence="1" id="KW-1133">Transmembrane helix</keyword>
<evidence type="ECO:0000313" key="3">
    <source>
        <dbReference type="Proteomes" id="UP000754883"/>
    </source>
</evidence>
<comment type="caution">
    <text evidence="2">The sequence shown here is derived from an EMBL/GenBank/DDBJ whole genome shotgun (WGS) entry which is preliminary data.</text>
</comment>
<dbReference type="AlphaFoldDB" id="A0A9N9U4I8"/>
<evidence type="ECO:0000256" key="1">
    <source>
        <dbReference type="SAM" id="Phobius"/>
    </source>
</evidence>
<protein>
    <submittedName>
        <fullName evidence="2">Uncharacterized protein</fullName>
    </submittedName>
</protein>
<evidence type="ECO:0000313" key="2">
    <source>
        <dbReference type="EMBL" id="CAG9972027.1"/>
    </source>
</evidence>
<dbReference type="EMBL" id="CABFNO020001240">
    <property type="protein sequence ID" value="CAG9972027.1"/>
    <property type="molecule type" value="Genomic_DNA"/>
</dbReference>
<name>A0A9N9U4I8_9HYPO</name>
<reference evidence="2" key="1">
    <citation type="submission" date="2021-10" db="EMBL/GenBank/DDBJ databases">
        <authorList>
            <person name="Piombo E."/>
        </authorList>
    </citation>
    <scope>NUCLEOTIDE SEQUENCE</scope>
</reference>
<sequence>MTGLGENLDGLKVMFGLCAIVHGMAMFYGFTNGPNELFDPLRHLDLRHCTIFFETQFENKAKWNYHNDNLQDIINAFMMIPMQYLYYKVDPKMGNEIWSFSLANAVEPQAPEPEFEMDMLPIELWVPGGDKVQEVLPPKFDY</sequence>